<reference evidence="1" key="1">
    <citation type="submission" date="2022-08" db="EMBL/GenBank/DDBJ databases">
        <title>Genome Sequence of Lecanicillium fungicola.</title>
        <authorList>
            <person name="Buettner E."/>
        </authorList>
    </citation>
    <scope>NUCLEOTIDE SEQUENCE</scope>
    <source>
        <strain evidence="1">Babe33</strain>
    </source>
</reference>
<name>A0ACC1N387_9HYPO</name>
<evidence type="ECO:0000313" key="1">
    <source>
        <dbReference type="EMBL" id="KAJ2973732.1"/>
    </source>
</evidence>
<protein>
    <submittedName>
        <fullName evidence="1">Uncharacterized protein</fullName>
    </submittedName>
</protein>
<proteinExistence type="predicted"/>
<sequence length="167" mass="19520">MSYEMFAVHNEKAHKISVYFYTTTQQKQEPLTHIQEYSYAGGIIYTSWRPSQPSPVPKLKHSDLIGHVNKADVLNRNSTLHRTINWTDAESNKFRAECDELVEHKVQQEQARTRKTMDRRSLESFKYAVRRVNVTAWAAKFMDTWFHEMIEELISTGLLTPAKPSFV</sequence>
<dbReference type="EMBL" id="JANJQO010000928">
    <property type="protein sequence ID" value="KAJ2973732.1"/>
    <property type="molecule type" value="Genomic_DNA"/>
</dbReference>
<comment type="caution">
    <text evidence="1">The sequence shown here is derived from an EMBL/GenBank/DDBJ whole genome shotgun (WGS) entry which is preliminary data.</text>
</comment>
<accession>A0ACC1N387</accession>
<keyword evidence="2" id="KW-1185">Reference proteome</keyword>
<dbReference type="Proteomes" id="UP001143910">
    <property type="component" value="Unassembled WGS sequence"/>
</dbReference>
<organism evidence="1 2">
    <name type="scientific">Zarea fungicola</name>
    <dbReference type="NCBI Taxonomy" id="93591"/>
    <lineage>
        <taxon>Eukaryota</taxon>
        <taxon>Fungi</taxon>
        <taxon>Dikarya</taxon>
        <taxon>Ascomycota</taxon>
        <taxon>Pezizomycotina</taxon>
        <taxon>Sordariomycetes</taxon>
        <taxon>Hypocreomycetidae</taxon>
        <taxon>Hypocreales</taxon>
        <taxon>Cordycipitaceae</taxon>
        <taxon>Zarea</taxon>
    </lineage>
</organism>
<evidence type="ECO:0000313" key="2">
    <source>
        <dbReference type="Proteomes" id="UP001143910"/>
    </source>
</evidence>
<gene>
    <name evidence="1" type="ORF">NQ176_g6442</name>
</gene>